<name>A0A426QLG2_9GAMM</name>
<proteinExistence type="inferred from homology"/>
<dbReference type="InterPro" id="IPR017871">
    <property type="entry name" value="ABC_transporter-like_CS"/>
</dbReference>
<organism evidence="10 11">
    <name type="scientific">Thiohalobacter thiocyanaticus</name>
    <dbReference type="NCBI Taxonomy" id="585455"/>
    <lineage>
        <taxon>Bacteria</taxon>
        <taxon>Pseudomonadati</taxon>
        <taxon>Pseudomonadota</taxon>
        <taxon>Gammaproteobacteria</taxon>
        <taxon>Thiohalobacterales</taxon>
        <taxon>Thiohalobacteraceae</taxon>
        <taxon>Thiohalobacter</taxon>
    </lineage>
</organism>
<accession>A0A426QLG2</accession>
<keyword evidence="3" id="KW-0813">Transport</keyword>
<dbReference type="InterPro" id="IPR027417">
    <property type="entry name" value="P-loop_NTPase"/>
</dbReference>
<evidence type="ECO:0000313" key="10">
    <source>
        <dbReference type="EMBL" id="RRQ22579.1"/>
    </source>
</evidence>
<evidence type="ECO:0000256" key="1">
    <source>
        <dbReference type="ARBA" id="ARBA00004202"/>
    </source>
</evidence>
<keyword evidence="7 10" id="KW-0067">ATP-binding</keyword>
<dbReference type="PROSITE" id="PS50893">
    <property type="entry name" value="ABC_TRANSPORTER_2"/>
    <property type="match status" value="1"/>
</dbReference>
<keyword evidence="11" id="KW-1185">Reference proteome</keyword>
<feature type="domain" description="ABC transporter" evidence="9">
    <location>
        <begin position="5"/>
        <end position="239"/>
    </location>
</feature>
<dbReference type="EMBL" id="QZMU01000001">
    <property type="protein sequence ID" value="RRQ22579.1"/>
    <property type="molecule type" value="Genomic_DNA"/>
</dbReference>
<dbReference type="InterPro" id="IPR005890">
    <property type="entry name" value="NO3_transporter_ATP-bd-like"/>
</dbReference>
<dbReference type="InterPro" id="IPR044527">
    <property type="entry name" value="NrtA/CpmA_ABC-bd_dom"/>
</dbReference>
<keyword evidence="4" id="KW-1003">Cell membrane</keyword>
<gene>
    <name evidence="10" type="ORF">D6C00_11965</name>
</gene>
<dbReference type="OrthoDB" id="9815454at2"/>
<dbReference type="CDD" id="cd03293">
    <property type="entry name" value="ABC_NrtD_SsuB_transporters"/>
    <property type="match status" value="1"/>
</dbReference>
<dbReference type="InterPro" id="IPR003439">
    <property type="entry name" value="ABC_transporter-like_ATP-bd"/>
</dbReference>
<dbReference type="SUPFAM" id="SSF52540">
    <property type="entry name" value="P-loop containing nucleoside triphosphate hydrolases"/>
    <property type="match status" value="1"/>
</dbReference>
<dbReference type="PROSITE" id="PS00211">
    <property type="entry name" value="ABC_TRANSPORTER_1"/>
    <property type="match status" value="1"/>
</dbReference>
<keyword evidence="6" id="KW-0547">Nucleotide-binding</keyword>
<evidence type="ECO:0000256" key="3">
    <source>
        <dbReference type="ARBA" id="ARBA00022448"/>
    </source>
</evidence>
<dbReference type="PANTHER" id="PTHR42788:SF7">
    <property type="entry name" value="NITRATE ABC TRANSPORTER ATP-BINDING PROTEIN"/>
    <property type="match status" value="1"/>
</dbReference>
<keyword evidence="5" id="KW-0997">Cell inner membrane</keyword>
<evidence type="ECO:0000256" key="8">
    <source>
        <dbReference type="ARBA" id="ARBA00023136"/>
    </source>
</evidence>
<dbReference type="Pfam" id="PF13379">
    <property type="entry name" value="NMT1_2"/>
    <property type="match status" value="1"/>
</dbReference>
<dbReference type="SUPFAM" id="SSF53850">
    <property type="entry name" value="Periplasmic binding protein-like II"/>
    <property type="match status" value="1"/>
</dbReference>
<dbReference type="Gene3D" id="3.40.50.300">
    <property type="entry name" value="P-loop containing nucleotide triphosphate hydrolases"/>
    <property type="match status" value="1"/>
</dbReference>
<dbReference type="GO" id="GO:0005886">
    <property type="term" value="C:plasma membrane"/>
    <property type="evidence" value="ECO:0007669"/>
    <property type="project" value="UniProtKB-SubCell"/>
</dbReference>
<dbReference type="Gene3D" id="3.40.190.10">
    <property type="entry name" value="Periplasmic binding protein-like II"/>
    <property type="match status" value="2"/>
</dbReference>
<evidence type="ECO:0000256" key="2">
    <source>
        <dbReference type="ARBA" id="ARBA00005417"/>
    </source>
</evidence>
<dbReference type="Proteomes" id="UP000287798">
    <property type="component" value="Unassembled WGS sequence"/>
</dbReference>
<evidence type="ECO:0000256" key="6">
    <source>
        <dbReference type="ARBA" id="ARBA00022741"/>
    </source>
</evidence>
<comment type="similarity">
    <text evidence="2">Belongs to the ABC transporter superfamily.</text>
</comment>
<evidence type="ECO:0000256" key="7">
    <source>
        <dbReference type="ARBA" id="ARBA00022840"/>
    </source>
</evidence>
<reference evidence="10 11" key="1">
    <citation type="journal article" date="2010" name="Int. J. Syst. Evol. Microbiol.">
        <title>Thiohalobacter thiocyanaticus gen. nov., sp. nov., a moderately halophilic, sulfur-oxidizing gammaproteobacterium from hypersaline lakes, that utilizes thiocyanate.</title>
        <authorList>
            <person name="Sorokin D.Y."/>
            <person name="Kovaleva O.L."/>
            <person name="Tourova T.P."/>
            <person name="Muyzer G."/>
        </authorList>
    </citation>
    <scope>NUCLEOTIDE SEQUENCE [LARGE SCALE GENOMIC DNA]</scope>
    <source>
        <strain evidence="10 11">Hrh1</strain>
    </source>
</reference>
<dbReference type="InterPro" id="IPR003593">
    <property type="entry name" value="AAA+_ATPase"/>
</dbReference>
<dbReference type="CDD" id="cd13553">
    <property type="entry name" value="PBP2_NrtA_CpmA_like"/>
    <property type="match status" value="1"/>
</dbReference>
<dbReference type="GO" id="GO:0005524">
    <property type="term" value="F:ATP binding"/>
    <property type="evidence" value="ECO:0007669"/>
    <property type="project" value="UniProtKB-KW"/>
</dbReference>
<evidence type="ECO:0000313" key="11">
    <source>
        <dbReference type="Proteomes" id="UP000287798"/>
    </source>
</evidence>
<evidence type="ECO:0000256" key="4">
    <source>
        <dbReference type="ARBA" id="ARBA00022475"/>
    </source>
</evidence>
<keyword evidence="8" id="KW-0472">Membrane</keyword>
<comment type="caution">
    <text evidence="10">The sequence shown here is derived from an EMBL/GenBank/DDBJ whole genome shotgun (WGS) entry which is preliminary data.</text>
</comment>
<dbReference type="RefSeq" id="WP_125181917.1">
    <property type="nucleotide sequence ID" value="NZ_QZMU01000001.1"/>
</dbReference>
<comment type="subcellular location">
    <subcellularLocation>
        <location evidence="1">Cell membrane</location>
        <topology evidence="1">Peripheral membrane protein</topology>
    </subcellularLocation>
</comment>
<protein>
    <submittedName>
        <fullName evidence="10">ATP-binding cassette domain-containing protein</fullName>
    </submittedName>
</protein>
<dbReference type="PANTHER" id="PTHR42788">
    <property type="entry name" value="TAURINE IMPORT ATP-BINDING PROTEIN-RELATED"/>
    <property type="match status" value="1"/>
</dbReference>
<dbReference type="SMART" id="SM00382">
    <property type="entry name" value="AAA"/>
    <property type="match status" value="1"/>
</dbReference>
<dbReference type="GO" id="GO:0016887">
    <property type="term" value="F:ATP hydrolysis activity"/>
    <property type="evidence" value="ECO:0007669"/>
    <property type="project" value="InterPro"/>
</dbReference>
<evidence type="ECO:0000256" key="5">
    <source>
        <dbReference type="ARBA" id="ARBA00022519"/>
    </source>
</evidence>
<dbReference type="NCBIfam" id="TIGR01184">
    <property type="entry name" value="ntrCD"/>
    <property type="match status" value="1"/>
</dbReference>
<dbReference type="GO" id="GO:0015112">
    <property type="term" value="F:nitrate transmembrane transporter activity"/>
    <property type="evidence" value="ECO:0007669"/>
    <property type="project" value="InterPro"/>
</dbReference>
<sequence>MSAYLNIDHVGITFPTDKGPLNVLDEVNLRVDKGEFITLIGHSGCGKSTVLNIVAGLLNASRGGVILEGREVTDPGPDRAVVFQNHSLLPWLSVYSNVRLAVDQVFRKSMSRHERDEWTRHNLELVQMSHALDRRPDEISGGMKQRVGIARALAMQPKVLLMDEPFGALDALTRTHMQDSLMDIHASLNNTVIMITHDVDEAVLLSDRIVMMSNGPSATIGNILDVGLSRPRDRLDLADDGDYNQYRAEVVRFLHERHKAVSPRGASKVVRIPGGRPRRDSIKPEKHEVMLGFVPLTDCAPLVIAREKGMFKKHGLSVQLSKESSWASIRDKVCYGVLDGAQMLAAMPLTASVQQQCQPMVTAMSLSLGGNAVTVSSSLYALLQAVEGQDLATAEGSASALAQVIRQRRARGEPPLQFGVVYPESSHNYLLRYWMASAGIDPDEDVEIRVVPPPYVVDRLRDGSLSGYCVGEPWNAKAVSDGIGRVLTTTHAIWNHHPEKVFGVTRAWAEAYPRTHQAVLMALLEACSWLDAPVNRDEACRILSRPEYVDSPEEVLAMSLQGSAPGGVQPELRAPVFHRYLANQPWRSHATWFLSQMLRWGQVTQPQALDDIVASVYRPDLYREAAGRLGMPVSHLDARCEGRHTDRWWLESENPPVEMGADSFMDGRRFDPREVIDYIKGFSLSHEVVELATWRTLNPGSDETGGACHEQATGQ</sequence>
<dbReference type="AlphaFoldDB" id="A0A426QLG2"/>
<dbReference type="InterPro" id="IPR050166">
    <property type="entry name" value="ABC_transporter_ATP-bind"/>
</dbReference>
<evidence type="ECO:0000259" key="9">
    <source>
        <dbReference type="PROSITE" id="PS50893"/>
    </source>
</evidence>
<dbReference type="Pfam" id="PF00005">
    <property type="entry name" value="ABC_tran"/>
    <property type="match status" value="1"/>
</dbReference>